<dbReference type="GO" id="GO:0019781">
    <property type="term" value="F:NEDD8 activating enzyme activity"/>
    <property type="evidence" value="ECO:0007669"/>
    <property type="project" value="TreeGrafter"/>
</dbReference>
<evidence type="ECO:0000256" key="1">
    <source>
        <dbReference type="SAM" id="MobiDB-lite"/>
    </source>
</evidence>
<dbReference type="AlphaFoldDB" id="A0A7S4AP32"/>
<accession>A0A7S4AP32</accession>
<protein>
    <recommendedName>
        <fullName evidence="3">NEDD8-activating enzyme E1 regulatory subunit</fullName>
    </recommendedName>
</protein>
<dbReference type="Gene3D" id="3.40.50.720">
    <property type="entry name" value="NAD(P)-binding Rossmann-like Domain"/>
    <property type="match status" value="2"/>
</dbReference>
<feature type="region of interest" description="Disordered" evidence="1">
    <location>
        <begin position="93"/>
        <end position="117"/>
    </location>
</feature>
<organism evidence="2">
    <name type="scientific">Pseudo-nitzschia australis</name>
    <dbReference type="NCBI Taxonomy" id="44445"/>
    <lineage>
        <taxon>Eukaryota</taxon>
        <taxon>Sar</taxon>
        <taxon>Stramenopiles</taxon>
        <taxon>Ochrophyta</taxon>
        <taxon>Bacillariophyta</taxon>
        <taxon>Bacillariophyceae</taxon>
        <taxon>Bacillariophycidae</taxon>
        <taxon>Bacillariales</taxon>
        <taxon>Bacillariaceae</taxon>
        <taxon>Pseudo-nitzschia</taxon>
    </lineage>
</organism>
<reference evidence="2" key="1">
    <citation type="submission" date="2021-01" db="EMBL/GenBank/DDBJ databases">
        <authorList>
            <person name="Corre E."/>
            <person name="Pelletier E."/>
            <person name="Niang G."/>
            <person name="Scheremetjew M."/>
            <person name="Finn R."/>
            <person name="Kale V."/>
            <person name="Holt S."/>
            <person name="Cochrane G."/>
            <person name="Meng A."/>
            <person name="Brown T."/>
            <person name="Cohen L."/>
        </authorList>
    </citation>
    <scope>NUCLEOTIDE SEQUENCE</scope>
    <source>
        <strain evidence="2">10249 10 AB</strain>
    </source>
</reference>
<evidence type="ECO:0000313" key="2">
    <source>
        <dbReference type="EMBL" id="CAE0722294.1"/>
    </source>
</evidence>
<dbReference type="InterPro" id="IPR045886">
    <property type="entry name" value="ThiF/MoeB/HesA"/>
</dbReference>
<gene>
    <name evidence="2" type="ORF">PAUS00366_LOCUS15049</name>
</gene>
<dbReference type="GO" id="GO:0045116">
    <property type="term" value="P:protein neddylation"/>
    <property type="evidence" value="ECO:0007669"/>
    <property type="project" value="TreeGrafter"/>
</dbReference>
<dbReference type="SUPFAM" id="SSF69572">
    <property type="entry name" value="Activating enzymes of the ubiquitin-like proteins"/>
    <property type="match status" value="1"/>
</dbReference>
<dbReference type="GO" id="GO:0005737">
    <property type="term" value="C:cytoplasm"/>
    <property type="evidence" value="ECO:0007669"/>
    <property type="project" value="TreeGrafter"/>
</dbReference>
<proteinExistence type="predicted"/>
<name>A0A7S4AP32_9STRA</name>
<dbReference type="PANTHER" id="PTHR10953:SF29">
    <property type="entry name" value="NEDD8-ACTIVATING ENZYME E1 REGULATORY SUBUNIT"/>
    <property type="match status" value="1"/>
</dbReference>
<feature type="compositionally biased region" description="Low complexity" evidence="1">
    <location>
        <begin position="93"/>
        <end position="111"/>
    </location>
</feature>
<sequence length="675" mass="73600">MAMAVTMARTTTTTTTTTATMATNDKYDRQLRLWGAQGQRALGETRVISVGASSAGTETLKNLVLPGVGAFTVMDFVDETAAAAAAAAALDGDNCSDNNSSNSNGRSSPSSVATTGKITDHDVSSNFFLTKENATKAEGAYKHLKELNPDVSGSYRNITVSLNAASNKEEGPDTPGYWKRILEEEFLRGEETETEATESGEADTAMEAEAKLRPKNLLVVASDVLPSILEALADACWEAGHPLIVVISYGLIGSVRLQLPKKGAVLLQPKPTSSPPDLRLVTSFPAFREFVDSVVGGDSLQQMDSQQHGHVPYPVLLAKAIDNYHETKSKEAIEGGNCNSNSNNQRILPKSFAEKRDFVNNYVKPMARDYNLQLNFQEAVSNAYLAYTEQDIGWKDSPTNISKESKLGQLESALETFIREHPDHRPPLNGSVPDMTASTALYVRLQQLYRDQAEEDLKIMTEILRNTQEQQERDGNGGAAGALESVTDDDIANFCANVYSVGHIKTRSLLEEYHGSASSNDNNNDNNIEELVDDWKMALMDPYDVPVHTPFLWYLGVRAAQIFCHREGRYPGCIVACSNGNDNQLEEDAALLSEILKDTVIPHYKLSDEVLLLNNVDSICKELTRYGNAEIHTVASVVGGVASQEAVKIVTGQYIPLDNTYVYNGIASVGGVYKF</sequence>
<evidence type="ECO:0008006" key="3">
    <source>
        <dbReference type="Google" id="ProtNLM"/>
    </source>
</evidence>
<dbReference type="PANTHER" id="PTHR10953">
    <property type="entry name" value="UBIQUITIN-ACTIVATING ENZYME E1"/>
    <property type="match status" value="1"/>
</dbReference>
<dbReference type="InterPro" id="IPR035985">
    <property type="entry name" value="Ubiquitin-activating_enz"/>
</dbReference>
<dbReference type="EMBL" id="HBIX01021439">
    <property type="protein sequence ID" value="CAE0722294.1"/>
    <property type="molecule type" value="Transcribed_RNA"/>
</dbReference>